<dbReference type="EMBL" id="PKFO01000005">
    <property type="protein sequence ID" value="PVH21483.1"/>
    <property type="molecule type" value="Genomic_DNA"/>
</dbReference>
<dbReference type="GO" id="GO:0000266">
    <property type="term" value="P:mitochondrial fission"/>
    <property type="evidence" value="ECO:0007669"/>
    <property type="project" value="TreeGrafter"/>
</dbReference>
<dbReference type="InterPro" id="IPR019560">
    <property type="entry name" value="Mitochondrial_18_kDa_protein"/>
</dbReference>
<dbReference type="Pfam" id="PF10558">
    <property type="entry name" value="MTP18"/>
    <property type="match status" value="1"/>
</dbReference>
<dbReference type="OrthoDB" id="424969at2759"/>
<comment type="similarity">
    <text evidence="1">Belongs to the MTFP1 family.</text>
</comment>
<evidence type="ECO:0000256" key="2">
    <source>
        <dbReference type="ARBA" id="ARBA00017835"/>
    </source>
</evidence>
<dbReference type="GeneID" id="37005796"/>
<evidence type="ECO:0000256" key="1">
    <source>
        <dbReference type="ARBA" id="ARBA00009224"/>
    </source>
</evidence>
<organism evidence="4 5">
    <name type="scientific">Candidozyma haemuli</name>
    <dbReference type="NCBI Taxonomy" id="45357"/>
    <lineage>
        <taxon>Eukaryota</taxon>
        <taxon>Fungi</taxon>
        <taxon>Dikarya</taxon>
        <taxon>Ascomycota</taxon>
        <taxon>Saccharomycotina</taxon>
        <taxon>Pichiomycetes</taxon>
        <taxon>Metschnikowiaceae</taxon>
        <taxon>Candidozyma</taxon>
    </lineage>
</organism>
<dbReference type="Proteomes" id="UP000244309">
    <property type="component" value="Unassembled WGS sequence"/>
</dbReference>
<name>A0A2V1AVY6_9ASCO</name>
<accession>A0A2V1AVY6</accession>
<comment type="caution">
    <text evidence="4">The sequence shown here is derived from an EMBL/GenBank/DDBJ whole genome shotgun (WGS) entry which is preliminary data.</text>
</comment>
<dbReference type="GO" id="GO:0005739">
    <property type="term" value="C:mitochondrion"/>
    <property type="evidence" value="ECO:0007669"/>
    <property type="project" value="TreeGrafter"/>
</dbReference>
<dbReference type="PANTHER" id="PTHR11001">
    <property type="entry name" value="MITOCHONDRIAL FISSION PROCESS PROTEIN 1"/>
    <property type="match status" value="1"/>
</dbReference>
<evidence type="ECO:0000256" key="3">
    <source>
        <dbReference type="ARBA" id="ARBA00029631"/>
    </source>
</evidence>
<protein>
    <recommendedName>
        <fullName evidence="2">Mitochondrial fission process protein 1</fullName>
    </recommendedName>
    <alternativeName>
        <fullName evidence="3">Mitochondrial 18 kDa protein</fullName>
    </alternativeName>
</protein>
<dbReference type="PANTHER" id="PTHR11001:SF2">
    <property type="entry name" value="MITOCHONDRIAL FISSION PROCESS PROTEIN 1"/>
    <property type="match status" value="1"/>
</dbReference>
<dbReference type="VEuPathDB" id="FungiDB:CXQ85_000463"/>
<reference evidence="4 5" key="1">
    <citation type="submission" date="2017-12" db="EMBL/GenBank/DDBJ databases">
        <title>Genome Sequence of a Multidrug-Resistant Candida haemulonii Isolate from a Patient with Chronic Leg Ulcers in Israel.</title>
        <authorList>
            <person name="Chow N.A."/>
            <person name="Gade L."/>
            <person name="Batra D."/>
            <person name="Rowe L.A."/>
            <person name="Ben-Ami R."/>
            <person name="Loparev V.N."/>
            <person name="Litvintseva A.P."/>
        </authorList>
    </citation>
    <scope>NUCLEOTIDE SEQUENCE [LARGE SCALE GENOMIC DNA]</scope>
    <source>
        <strain evidence="4 5">B11899</strain>
    </source>
</reference>
<evidence type="ECO:0000313" key="4">
    <source>
        <dbReference type="EMBL" id="PVH21483.1"/>
    </source>
</evidence>
<dbReference type="AlphaFoldDB" id="A0A2V1AVY6"/>
<gene>
    <name evidence="4" type="ORF">CXQ85_000463</name>
</gene>
<proteinExistence type="inferred from homology"/>
<evidence type="ECO:0000313" key="5">
    <source>
        <dbReference type="Proteomes" id="UP000244309"/>
    </source>
</evidence>
<sequence>MSTVEAEKTVPENEEGSVRYAAYANRLRTILRASHRYVAYTSDIGESFRPVAHPYLVTLGYGVSWAYLLCDVSYASWKVKMKTEGRYQPGLLPWHTVEAEGDKAEADKYKREVGNSLSETDWRVQFAKRGIFQGLASMGLPALTIHSAVRYSSVLFKNVKTKALKTYGPVSIGLGIVPLLPYIFDEPVEHAVDYVFDKGEHLYRQKLE</sequence>
<keyword evidence="5" id="KW-1185">Reference proteome</keyword>
<dbReference type="RefSeq" id="XP_025342423.1">
    <property type="nucleotide sequence ID" value="XM_025484208.1"/>
</dbReference>